<evidence type="ECO:0000313" key="5">
    <source>
        <dbReference type="Proteomes" id="UP000324288"/>
    </source>
</evidence>
<sequence length="261" mass="26854">MFRNRRSPLSSASQVHPIPASRRQRRFRAPITALVATALVGTTMLSGCGCDDSTNSPSSQSSSTVTSTTQQNGEGAAPATTPNASDDTLSTRSDGSTIALTPALPNGSRTVSPATPPQVIPSTPILAYPAPIQPGSVLPQTNLDSKYAPLGVPVMSPAGPIKPFIIVVSLTREQTVQLHEKQIGEKMTQAGSAVPILGDPVAAMGGALAGSSAFSADHPRTCVRTWVEVHPSGWGTYATYVTGNECPATMIVSGQLPGLAA</sequence>
<keyword evidence="5" id="KW-1185">Reference proteome</keyword>
<accession>A0A0M4MY29</accession>
<dbReference type="Proteomes" id="UP000068137">
    <property type="component" value="Chromosome"/>
</dbReference>
<reference evidence="2" key="2">
    <citation type="journal article" date="2016" name="Int. J. Syst. Evol. Microbiol.">
        <title>Lawsonella clevelandensis gen. nov., sp. nov., a new member of the suborder Corynebacterineae isolated from human abscesses.</title>
        <authorList>
            <person name="Bell M.E."/>
            <person name="Bernard K.A."/>
            <person name="Harrington S.M."/>
            <person name="Patel N.B."/>
            <person name="Tucker T.A."/>
            <person name="Metcalfe M.G."/>
            <person name="McQuiston J.R."/>
        </authorList>
    </citation>
    <scope>NUCLEOTIDE SEQUENCE</scope>
    <source>
        <strain evidence="2">X1698</strain>
    </source>
</reference>
<reference evidence="2 4" key="1">
    <citation type="journal article" date="2015" name="Genome Announc.">
        <title>Complete Genome Sequences for Two Strains of a Novel Fastidious, Partially Acid-Fast, Gram-Positive Corynebacterineae Bacterium, Derived from Human Clinical Samples.</title>
        <authorList>
            <person name="Nicholson A.C."/>
            <person name="Bell M."/>
            <person name="Humrighouse B.W."/>
            <person name="McQuiston J.R."/>
        </authorList>
    </citation>
    <scope>NUCLEOTIDE SEQUENCE [LARGE SCALE GENOMIC DNA]</scope>
    <source>
        <strain evidence="2 4">X1698</strain>
    </source>
</reference>
<organism evidence="2 4">
    <name type="scientific">Lawsonella clevelandensis</name>
    <dbReference type="NCBI Taxonomy" id="1528099"/>
    <lineage>
        <taxon>Bacteria</taxon>
        <taxon>Bacillati</taxon>
        <taxon>Actinomycetota</taxon>
        <taxon>Actinomycetes</taxon>
        <taxon>Mycobacteriales</taxon>
        <taxon>Lawsonellaceae</taxon>
        <taxon>Lawsonella</taxon>
    </lineage>
</organism>
<dbReference type="KEGG" id="cbq:AL705_06035"/>
<feature type="compositionally biased region" description="Low complexity" evidence="1">
    <location>
        <begin position="53"/>
        <end position="71"/>
    </location>
</feature>
<dbReference type="Proteomes" id="UP000324288">
    <property type="component" value="Chromosome"/>
</dbReference>
<evidence type="ECO:0000313" key="2">
    <source>
        <dbReference type="EMBL" id="ALE19206.1"/>
    </source>
</evidence>
<gene>
    <name evidence="2" type="ORF">AL705_06035</name>
    <name evidence="3" type="ORF">LC603019_01192</name>
</gene>
<feature type="region of interest" description="Disordered" evidence="1">
    <location>
        <begin position="1"/>
        <end position="24"/>
    </location>
</feature>
<evidence type="ECO:0000313" key="3">
    <source>
        <dbReference type="EMBL" id="VHO01151.1"/>
    </source>
</evidence>
<dbReference type="RefSeq" id="WP_053962241.1">
    <property type="nucleotide sequence ID" value="NZ_CP012390.1"/>
</dbReference>
<protein>
    <submittedName>
        <fullName evidence="2">Uncharacterized protein</fullName>
    </submittedName>
</protein>
<evidence type="ECO:0000256" key="1">
    <source>
        <dbReference type="SAM" id="MobiDB-lite"/>
    </source>
</evidence>
<dbReference type="EMBL" id="CP012390">
    <property type="protein sequence ID" value="ALE19206.1"/>
    <property type="molecule type" value="Genomic_DNA"/>
</dbReference>
<name>A0A0M4MY29_9ACTN</name>
<evidence type="ECO:0000313" key="4">
    <source>
        <dbReference type="Proteomes" id="UP000068137"/>
    </source>
</evidence>
<dbReference type="AlphaFoldDB" id="A0A0M4MY29"/>
<reference evidence="3 5" key="3">
    <citation type="submission" date="2019-04" db="EMBL/GenBank/DDBJ databases">
        <authorList>
            <person name="Seth-Smith MB H."/>
            <person name="Seth-Smith H."/>
        </authorList>
    </citation>
    <scope>NUCLEOTIDE SEQUENCE [LARGE SCALE GENOMIC DNA]</scope>
    <source>
        <strain evidence="3">USB-603019</strain>
    </source>
</reference>
<proteinExistence type="predicted"/>
<feature type="region of interest" description="Disordered" evidence="1">
    <location>
        <begin position="51"/>
        <end position="118"/>
    </location>
</feature>
<dbReference type="EMBL" id="LR584267">
    <property type="protein sequence ID" value="VHO01151.1"/>
    <property type="molecule type" value="Genomic_DNA"/>
</dbReference>
<feature type="compositionally biased region" description="Polar residues" evidence="1">
    <location>
        <begin position="80"/>
        <end position="99"/>
    </location>
</feature>